<dbReference type="AlphaFoldDB" id="A0A0D6JGJ4"/>
<organism evidence="3 4">
    <name type="scientific">Candidatus Filomicrobium marinum</name>
    <dbReference type="NCBI Taxonomy" id="1608628"/>
    <lineage>
        <taxon>Bacteria</taxon>
        <taxon>Pseudomonadati</taxon>
        <taxon>Pseudomonadota</taxon>
        <taxon>Alphaproteobacteria</taxon>
        <taxon>Hyphomicrobiales</taxon>
        <taxon>Hyphomicrobiaceae</taxon>
        <taxon>Filomicrobium</taxon>
    </lineage>
</organism>
<keyword evidence="4" id="KW-1185">Reference proteome</keyword>
<reference evidence="4" key="1">
    <citation type="submission" date="2015-02" db="EMBL/GenBank/DDBJ databases">
        <authorList>
            <person name="Chooi Y.-H."/>
        </authorList>
    </citation>
    <scope>NUCLEOTIDE SEQUENCE [LARGE SCALE GENOMIC DNA]</scope>
    <source>
        <strain evidence="4">strain Y</strain>
    </source>
</reference>
<evidence type="ECO:0000313" key="3">
    <source>
        <dbReference type="EMBL" id="CPR20096.1"/>
    </source>
</evidence>
<dbReference type="KEGG" id="fil:BN1229_v1_3468"/>
<gene>
    <name evidence="3" type="ORF">YBN1229_v1_2454</name>
</gene>
<name>A0A0D6JGJ4_9HYPH</name>
<dbReference type="InterPro" id="IPR036188">
    <property type="entry name" value="FAD/NAD-bd_sf"/>
</dbReference>
<accession>A0A0D6JGJ4</accession>
<dbReference type="EMBL" id="LN829119">
    <property type="protein sequence ID" value="CPR20096.1"/>
    <property type="molecule type" value="Genomic_DNA"/>
</dbReference>
<keyword evidence="1" id="KW-0560">Oxidoreductase</keyword>
<dbReference type="PANTHER" id="PTHR10668:SF103">
    <property type="entry name" value="PYRIDINE NUCLEOTIDE-DISULFIDE OXIDOREDUCTASE DOMAIN-CONTAINING PROTEIN 2"/>
    <property type="match status" value="1"/>
</dbReference>
<feature type="domain" description="FAD dependent oxidoreductase" evidence="2">
    <location>
        <begin position="247"/>
        <end position="396"/>
    </location>
</feature>
<dbReference type="OrthoDB" id="9774675at2"/>
<evidence type="ECO:0000313" key="4">
    <source>
        <dbReference type="Proteomes" id="UP000033187"/>
    </source>
</evidence>
<dbReference type="Pfam" id="PF01266">
    <property type="entry name" value="DAO"/>
    <property type="match status" value="1"/>
</dbReference>
<evidence type="ECO:0000256" key="1">
    <source>
        <dbReference type="ARBA" id="ARBA00023002"/>
    </source>
</evidence>
<proteinExistence type="predicted"/>
<protein>
    <submittedName>
        <fullName evidence="3">Amine oxidase</fullName>
    </submittedName>
</protein>
<dbReference type="PANTHER" id="PTHR10668">
    <property type="entry name" value="PHYTOENE DEHYDROGENASE"/>
    <property type="match status" value="1"/>
</dbReference>
<dbReference type="PRINTS" id="PR00469">
    <property type="entry name" value="PNDRDTASEII"/>
</dbReference>
<dbReference type="Proteomes" id="UP000033187">
    <property type="component" value="Chromosome 1"/>
</dbReference>
<dbReference type="KEGG" id="fiy:BN1229_v1_2454"/>
<dbReference type="GO" id="GO:0016491">
    <property type="term" value="F:oxidoreductase activity"/>
    <property type="evidence" value="ECO:0007669"/>
    <property type="project" value="UniProtKB-KW"/>
</dbReference>
<dbReference type="Pfam" id="PF13450">
    <property type="entry name" value="NAD_binding_8"/>
    <property type="match status" value="1"/>
</dbReference>
<dbReference type="InterPro" id="IPR006076">
    <property type="entry name" value="FAD-dep_OxRdtase"/>
</dbReference>
<dbReference type="RefSeq" id="WP_046479222.1">
    <property type="nucleotide sequence ID" value="NZ_LN829118.1"/>
</dbReference>
<dbReference type="Gene3D" id="3.50.50.60">
    <property type="entry name" value="FAD/NAD(P)-binding domain"/>
    <property type="match status" value="2"/>
</dbReference>
<sequence>MSKRDSAYDVVIIGAGHNGLTAAAYLAKAGLRVVALERRKCVGGAAVTEEFHPGFRNSVASYTVSLLNPRVIADLNLHAHGLRIVERPVANFWPVDERRALVMPFGTAARQRAIAEFSAADAERLPVYEAALDRAADVVRDLALRTPPNAGGGIIELIKGAGLGRRLIGLDLNDKRLLVDLFTKSAADFLNGWFENDVVKAAFAFDGIVGAYAAPSTPGTAYVLLHHCFGEVNGKAGVWGHAVGGMGAITQAMAASARAAGAEIRIDAPVAKVIVGNGRATGVELTSGERIKAKVVAANVPPKLLFRDLVPDTAIDPELRRRMLAIKSGSGTFRMNVALSELPDFTSRPGKAMQPHHGAGIIIAPSMDYMERAYIDARLEGWSRAPIIEMLIPSTLDDTLAPSGQHVASLFIQHVAPHLPGDRSWADPAEREAFADVVIDTVTRYAPNFREAVIARQVLSPLDLENLLGLVDGDIFHGQLGLDQLFSTRPVLGNANYRLGLPGLYLCGSGAHPGGGVTGLPGRNAAQEIAKDLKRWPQWL</sequence>
<evidence type="ECO:0000259" key="2">
    <source>
        <dbReference type="Pfam" id="PF01266"/>
    </source>
</evidence>
<dbReference type="SUPFAM" id="SSF51905">
    <property type="entry name" value="FAD/NAD(P)-binding domain"/>
    <property type="match status" value="1"/>
</dbReference>